<dbReference type="InterPro" id="IPR006665">
    <property type="entry name" value="OmpA-like"/>
</dbReference>
<evidence type="ECO:0000259" key="5">
    <source>
        <dbReference type="PROSITE" id="PS50222"/>
    </source>
</evidence>
<evidence type="ECO:0000313" key="9">
    <source>
        <dbReference type="Proteomes" id="UP001152797"/>
    </source>
</evidence>
<dbReference type="GO" id="GO:0005509">
    <property type="term" value="F:calcium ion binding"/>
    <property type="evidence" value="ECO:0007669"/>
    <property type="project" value="InterPro"/>
</dbReference>
<dbReference type="PANTHER" id="PTHR34524">
    <property type="entry name" value="CALCYPHOSIN"/>
    <property type="match status" value="1"/>
</dbReference>
<protein>
    <submittedName>
        <fullName evidence="8">Calcyphosin-like protein</fullName>
    </submittedName>
</protein>
<dbReference type="Gene3D" id="1.10.238.10">
    <property type="entry name" value="EF-hand"/>
    <property type="match status" value="3"/>
</dbReference>
<evidence type="ECO:0000256" key="1">
    <source>
        <dbReference type="ARBA" id="ARBA00022723"/>
    </source>
</evidence>
<keyword evidence="1" id="KW-0479">Metal-binding</keyword>
<dbReference type="Proteomes" id="UP001152797">
    <property type="component" value="Unassembled WGS sequence"/>
</dbReference>
<dbReference type="AlphaFoldDB" id="A0A9P1CB31"/>
<proteinExistence type="predicted"/>
<keyword evidence="2" id="KW-0677">Repeat</keyword>
<keyword evidence="3" id="KW-0106">Calcium</keyword>
<evidence type="ECO:0000313" key="8">
    <source>
        <dbReference type="EMBL" id="CAL4774755.1"/>
    </source>
</evidence>
<dbReference type="EMBL" id="CAMXCT020001168">
    <property type="protein sequence ID" value="CAL1140818.1"/>
    <property type="molecule type" value="Genomic_DNA"/>
</dbReference>
<dbReference type="SUPFAM" id="SSF103088">
    <property type="entry name" value="OmpA-like"/>
    <property type="match status" value="1"/>
</dbReference>
<dbReference type="InterPro" id="IPR018247">
    <property type="entry name" value="EF_Hand_1_Ca_BS"/>
</dbReference>
<feature type="domain" description="EF-hand" evidence="5">
    <location>
        <begin position="226"/>
        <end position="261"/>
    </location>
</feature>
<reference evidence="6" key="1">
    <citation type="submission" date="2022-10" db="EMBL/GenBank/DDBJ databases">
        <authorList>
            <person name="Chen Y."/>
            <person name="Dougan E. K."/>
            <person name="Chan C."/>
            <person name="Rhodes N."/>
            <person name="Thang M."/>
        </authorList>
    </citation>
    <scope>NUCLEOTIDE SEQUENCE</scope>
</reference>
<reference evidence="7" key="2">
    <citation type="submission" date="2024-04" db="EMBL/GenBank/DDBJ databases">
        <authorList>
            <person name="Chen Y."/>
            <person name="Shah S."/>
            <person name="Dougan E. K."/>
            <person name="Thang M."/>
            <person name="Chan C."/>
        </authorList>
    </citation>
    <scope>NUCLEOTIDE SEQUENCE [LARGE SCALE GENOMIC DNA]</scope>
</reference>
<evidence type="ECO:0000313" key="6">
    <source>
        <dbReference type="EMBL" id="CAI3987443.1"/>
    </source>
</evidence>
<feature type="compositionally biased region" description="Polar residues" evidence="4">
    <location>
        <begin position="13"/>
        <end position="30"/>
    </location>
</feature>
<sequence length="705" mass="78055">MVHDLGSPWGNPPFTNHHSADQDLNSQTSETAPDHLEVKAQQLHKACQKAPQQDVWTEPTEGITSTVLDHAEEALRRCFGKTKEGQRYANNPLLGLNAIFKRLDQNHSGKVDRSEFLQLCGILDFNGSTDLMNALFNRYDLDRSKYLSIDEFGRMLFKLDGDPHGKALSTIAKMREALALRAGGFETLKAMANQFRIMDHDHSGELTKEEFMTALDVFFNCFNLRFSAAEKLSLFSTFDRDGSGSVSYDEFIRGVRGEMNDFRLEWVNKAFSILDKDGSGVVTTAEMSGTYDVSANPAVQSGKVTPQQAISQFMQHFDQNSDGQITREEFTENYEWVSASIDNDDYFELMMRNAWHIAGGEGWSANTSNLRVLVKHTRSPDEVVCVLNDLGLPRDPALRTMEVVKRLKNQGVADIAKIERLELKVVLRLNCNKFIQVPGPARSEASRVQAYGGNDPSPSNAVMVFLTSPEGIKALSAASGDAELLVRLGGCNRRLHQSVAMVQKSLEKLSPSMNFRQIAFGQAAARICSCATGNHIYFGYGGGTSVRKEMGPVLKASAKLLARFEDAKIHIDAHAGVKAPGRFVAKNCSQARAKAILRELVHFGVPANRITFVAWGKEISSHWKDTDEKVARAEIYFQMAGAEFPERPGYYVQAALSTSTALRHGPDEMDDDFGNENFLHSDPDSLMLFLPAATGFQLVSVLNSA</sequence>
<dbReference type="SUPFAM" id="SSF47473">
    <property type="entry name" value="EF-hand"/>
    <property type="match status" value="2"/>
</dbReference>
<feature type="domain" description="EF-hand" evidence="5">
    <location>
        <begin position="262"/>
        <end position="297"/>
    </location>
</feature>
<feature type="domain" description="EF-hand" evidence="5">
    <location>
        <begin position="305"/>
        <end position="340"/>
    </location>
</feature>
<dbReference type="Pfam" id="PF00691">
    <property type="entry name" value="OmpA"/>
    <property type="match status" value="1"/>
</dbReference>
<dbReference type="CDD" id="cd00051">
    <property type="entry name" value="EFh"/>
    <property type="match status" value="1"/>
</dbReference>
<evidence type="ECO:0000256" key="3">
    <source>
        <dbReference type="ARBA" id="ARBA00022837"/>
    </source>
</evidence>
<dbReference type="PROSITE" id="PS50222">
    <property type="entry name" value="EF_HAND_2"/>
    <property type="match status" value="6"/>
</dbReference>
<accession>A0A9P1CB31</accession>
<feature type="domain" description="EF-hand" evidence="5">
    <location>
        <begin position="186"/>
        <end position="221"/>
    </location>
</feature>
<feature type="domain" description="EF-hand" evidence="5">
    <location>
        <begin position="91"/>
        <end position="126"/>
    </location>
</feature>
<gene>
    <name evidence="6" type="ORF">C1SCF055_LOCUS14714</name>
</gene>
<dbReference type="PANTHER" id="PTHR34524:SF6">
    <property type="entry name" value="CALCYPHOSINE LIKE"/>
    <property type="match status" value="1"/>
</dbReference>
<feature type="region of interest" description="Disordered" evidence="4">
    <location>
        <begin position="1"/>
        <end position="30"/>
    </location>
</feature>
<name>A0A9P1CB31_9DINO</name>
<dbReference type="InterPro" id="IPR011992">
    <property type="entry name" value="EF-hand-dom_pair"/>
</dbReference>
<dbReference type="InterPro" id="IPR051581">
    <property type="entry name" value="Ca-bind"/>
</dbReference>
<dbReference type="OrthoDB" id="447947at2759"/>
<keyword evidence="9" id="KW-1185">Reference proteome</keyword>
<organism evidence="6">
    <name type="scientific">Cladocopium goreaui</name>
    <dbReference type="NCBI Taxonomy" id="2562237"/>
    <lineage>
        <taxon>Eukaryota</taxon>
        <taxon>Sar</taxon>
        <taxon>Alveolata</taxon>
        <taxon>Dinophyceae</taxon>
        <taxon>Suessiales</taxon>
        <taxon>Symbiodiniaceae</taxon>
        <taxon>Cladocopium</taxon>
    </lineage>
</organism>
<dbReference type="SMART" id="SM00054">
    <property type="entry name" value="EFh"/>
    <property type="match status" value="6"/>
</dbReference>
<evidence type="ECO:0000313" key="7">
    <source>
        <dbReference type="EMBL" id="CAL1140818.1"/>
    </source>
</evidence>
<evidence type="ECO:0000256" key="4">
    <source>
        <dbReference type="SAM" id="MobiDB-lite"/>
    </source>
</evidence>
<dbReference type="EMBL" id="CAMXCT010001168">
    <property type="protein sequence ID" value="CAI3987443.1"/>
    <property type="molecule type" value="Genomic_DNA"/>
</dbReference>
<dbReference type="EMBL" id="CAMXCT030001168">
    <property type="protein sequence ID" value="CAL4774755.1"/>
    <property type="molecule type" value="Genomic_DNA"/>
</dbReference>
<dbReference type="PROSITE" id="PS00018">
    <property type="entry name" value="EF_HAND_1"/>
    <property type="match status" value="6"/>
</dbReference>
<comment type="caution">
    <text evidence="6">The sequence shown here is derived from an EMBL/GenBank/DDBJ whole genome shotgun (WGS) entry which is preliminary data.</text>
</comment>
<dbReference type="Gene3D" id="3.30.1330.60">
    <property type="entry name" value="OmpA-like domain"/>
    <property type="match status" value="1"/>
</dbReference>
<dbReference type="InterPro" id="IPR036737">
    <property type="entry name" value="OmpA-like_sf"/>
</dbReference>
<dbReference type="Pfam" id="PF13499">
    <property type="entry name" value="EF-hand_7"/>
    <property type="match status" value="3"/>
</dbReference>
<evidence type="ECO:0000256" key="2">
    <source>
        <dbReference type="ARBA" id="ARBA00022737"/>
    </source>
</evidence>
<dbReference type="InterPro" id="IPR002048">
    <property type="entry name" value="EF_hand_dom"/>
</dbReference>
<feature type="domain" description="EF-hand" evidence="5">
    <location>
        <begin position="127"/>
        <end position="162"/>
    </location>
</feature>